<dbReference type="EMBL" id="PHGZ01000028">
    <property type="protein sequence ID" value="PJG82093.1"/>
    <property type="molecule type" value="Genomic_DNA"/>
</dbReference>
<feature type="non-terminal residue" evidence="1">
    <location>
        <position position="1"/>
    </location>
</feature>
<dbReference type="AlphaFoldDB" id="A0A2M8RT69"/>
<proteinExistence type="predicted"/>
<evidence type="ECO:0000313" key="1">
    <source>
        <dbReference type="EMBL" id="PJG82093.1"/>
    </source>
</evidence>
<reference evidence="1 2" key="1">
    <citation type="submission" date="2017-11" db="EMBL/GenBank/DDBJ databases">
        <title>Reclassification of Bisgaard taxon 5 as Caviibacterium pharyngocola gen. nov., sp. nov.</title>
        <authorList>
            <person name="Christensen H."/>
        </authorList>
    </citation>
    <scope>NUCLEOTIDE SEQUENCE [LARGE SCALE GENOMIC DNA]</scope>
    <source>
        <strain evidence="1 2">7_3</strain>
    </source>
</reference>
<evidence type="ECO:0000313" key="2">
    <source>
        <dbReference type="Proteomes" id="UP000230282"/>
    </source>
</evidence>
<accession>A0A2M8RT69</accession>
<gene>
    <name evidence="1" type="ORF">CVP04_10585</name>
</gene>
<sequence>LNRILCVGWASAHQKIRLFQYDGLKPILLNYTLSINCDRTIKVRSFFILFQRKILTKTTALAQKYEGDCFLIYPKIFLRHKLSPYSIDFILCFSVGWASAHQKIRLFQYDGLKPILLKYTLSINCDRTIKVRSFFILFQRKILTKTTALAQKYEGDCFLIYPKIFLRHKLSPYSINFMLCFNSTIQTTRRDYDHTTH</sequence>
<comment type="caution">
    <text evidence="1">The sequence shown here is derived from an EMBL/GenBank/DDBJ whole genome shotgun (WGS) entry which is preliminary data.</text>
</comment>
<name>A0A2M8RT69_9PAST</name>
<organism evidence="1 2">
    <name type="scientific">Caviibacterium pharyngocola</name>
    <dbReference type="NCBI Taxonomy" id="28159"/>
    <lineage>
        <taxon>Bacteria</taxon>
        <taxon>Pseudomonadati</taxon>
        <taxon>Pseudomonadota</taxon>
        <taxon>Gammaproteobacteria</taxon>
        <taxon>Pasteurellales</taxon>
        <taxon>Pasteurellaceae</taxon>
        <taxon>Caviibacterium</taxon>
    </lineage>
</organism>
<dbReference type="Proteomes" id="UP000230282">
    <property type="component" value="Unassembled WGS sequence"/>
</dbReference>
<keyword evidence="2" id="KW-1185">Reference proteome</keyword>
<protein>
    <submittedName>
        <fullName evidence="1">Uncharacterized protein</fullName>
    </submittedName>
</protein>